<evidence type="ECO:0000256" key="1">
    <source>
        <dbReference type="ARBA" id="ARBA00004127"/>
    </source>
</evidence>
<organism evidence="6">
    <name type="scientific">uncultured Eubacteriales bacterium</name>
    <dbReference type="NCBI Taxonomy" id="172733"/>
    <lineage>
        <taxon>Bacteria</taxon>
        <taxon>Bacillati</taxon>
        <taxon>Bacillota</taxon>
        <taxon>Clostridia</taxon>
        <taxon>Eubacteriales</taxon>
        <taxon>environmental samples</taxon>
    </lineage>
</organism>
<dbReference type="EMBL" id="FLUN01000001">
    <property type="protein sequence ID" value="SBW10925.1"/>
    <property type="molecule type" value="Genomic_DNA"/>
</dbReference>
<keyword evidence="4 5" id="KW-0472">Membrane</keyword>
<keyword evidence="3 5" id="KW-1133">Transmembrane helix</keyword>
<dbReference type="Pfam" id="PF04191">
    <property type="entry name" value="PEMT"/>
    <property type="match status" value="1"/>
</dbReference>
<protein>
    <recommendedName>
        <fullName evidence="7">Isoprenylcysteine carboxylmethyltransferase family protein</fullName>
    </recommendedName>
</protein>
<proteinExistence type="predicted"/>
<evidence type="ECO:0000256" key="5">
    <source>
        <dbReference type="SAM" id="Phobius"/>
    </source>
</evidence>
<name>A0A212KH86_9FIRM</name>
<evidence type="ECO:0000256" key="4">
    <source>
        <dbReference type="ARBA" id="ARBA00023136"/>
    </source>
</evidence>
<accession>A0A212KH86</accession>
<evidence type="ECO:0000256" key="3">
    <source>
        <dbReference type="ARBA" id="ARBA00022989"/>
    </source>
</evidence>
<gene>
    <name evidence="6" type="ORF">KL86CLO1_13104</name>
</gene>
<dbReference type="InterPro" id="IPR007318">
    <property type="entry name" value="Phopholipid_MeTrfase"/>
</dbReference>
<dbReference type="PANTHER" id="PTHR12714:SF9">
    <property type="entry name" value="PROTEIN-S-ISOPRENYLCYSTEINE O-METHYLTRANSFERASE"/>
    <property type="match status" value="1"/>
</dbReference>
<dbReference type="GO" id="GO:0012505">
    <property type="term" value="C:endomembrane system"/>
    <property type="evidence" value="ECO:0007669"/>
    <property type="project" value="UniProtKB-SubCell"/>
</dbReference>
<evidence type="ECO:0008006" key="7">
    <source>
        <dbReference type="Google" id="ProtNLM"/>
    </source>
</evidence>
<dbReference type="Gene3D" id="1.20.120.1630">
    <property type="match status" value="1"/>
</dbReference>
<feature type="transmembrane region" description="Helical" evidence="5">
    <location>
        <begin position="133"/>
        <end position="159"/>
    </location>
</feature>
<keyword evidence="2 5" id="KW-0812">Transmembrane</keyword>
<dbReference type="PANTHER" id="PTHR12714">
    <property type="entry name" value="PROTEIN-S ISOPRENYLCYSTEINE O-METHYLTRANSFERASE"/>
    <property type="match status" value="1"/>
</dbReference>
<comment type="subcellular location">
    <subcellularLocation>
        <location evidence="1">Endomembrane system</location>
        <topology evidence="1">Multi-pass membrane protein</topology>
    </subcellularLocation>
</comment>
<reference evidence="6" key="1">
    <citation type="submission" date="2016-04" db="EMBL/GenBank/DDBJ databases">
        <authorList>
            <person name="Evans L.H."/>
            <person name="Alamgir A."/>
            <person name="Owens N."/>
            <person name="Weber N.D."/>
            <person name="Virtaneva K."/>
            <person name="Barbian K."/>
            <person name="Babar A."/>
            <person name="Rosenke K."/>
        </authorList>
    </citation>
    <scope>NUCLEOTIDE SEQUENCE</scope>
    <source>
        <strain evidence="6">86</strain>
    </source>
</reference>
<feature type="transmembrane region" description="Helical" evidence="5">
    <location>
        <begin position="53"/>
        <end position="73"/>
    </location>
</feature>
<dbReference type="GO" id="GO:0016740">
    <property type="term" value="F:transferase activity"/>
    <property type="evidence" value="ECO:0007669"/>
    <property type="project" value="UniProtKB-ARBA"/>
</dbReference>
<sequence length="192" mass="21900">MFMKLFSFLLLAAFYAVYLGKMLAQRKKNIKTDQMARGNKARSVRNTELVMKLATYSVVCAEVLSIAFGLPLLRLPARVLGVVLALTGDIIFAVSVHTMRDSWRAGISTDDQTAIVTTGIYRYSRNPAFLGFDLLYCGVLLVFFNWPLLILSLFAAVMLHLQILQEEKFLPEAFGEEYIRYKNRVNRYLGRR</sequence>
<dbReference type="AlphaFoldDB" id="A0A212KH86"/>
<feature type="transmembrane region" description="Helical" evidence="5">
    <location>
        <begin position="80"/>
        <end position="99"/>
    </location>
</feature>
<evidence type="ECO:0000256" key="2">
    <source>
        <dbReference type="ARBA" id="ARBA00022692"/>
    </source>
</evidence>
<evidence type="ECO:0000313" key="6">
    <source>
        <dbReference type="EMBL" id="SBW10925.1"/>
    </source>
</evidence>